<dbReference type="Gene3D" id="3.30.930.10">
    <property type="entry name" value="Bira Bifunctional Protein, Domain 2"/>
    <property type="match status" value="1"/>
</dbReference>
<evidence type="ECO:0000256" key="1">
    <source>
        <dbReference type="ARBA" id="ARBA00008226"/>
    </source>
</evidence>
<dbReference type="SUPFAM" id="SSF50249">
    <property type="entry name" value="Nucleic acid-binding proteins"/>
    <property type="match status" value="1"/>
</dbReference>
<sequence length="502" mass="56695">MANQDSSQHDENHLIAERRAKLAARRAQAAEEGDSAFPNDFRRDSLAAELQAELGDKDKAELETLGRQASVAGRIMRQRGPFIVIQDVSDQIQLYVDKKGLPAEVLEDVKSWDIGDIVAARGPVHKSGKGDLYVMMGEARLLTKSLRPLPDKFHGLTDTEARYRQRYVDLIMNPESRRVFEVRSRVIAGIRNFLVERGFMEVETPMLQQIPGGATARPFVTHHNALDIDMYLRVAPELYLKRLVVGGFERVFEINRNFRNEGLSTRHNPEFTMLEFYWAYADYRDLLDLTEAMIRDVAHDVLGTTTVEYQGASYALGEPFRRLTLRQSILEYGEGIGEGDIDTFEGAQATCERLKIPVKPNWGLGKLQTEIFEHVAEEKLDQPTFITEYPAEVSPLARRNDTNPHVTDRFEFFVGGRELANGFSELNDAEDQAERFAEQAAEKDAGDLEAMYYDADYVRALEYGLPPTAGEGIGIDRLVMLLTDSPSIRDVLLFPAMRPTAE</sequence>
<comment type="subcellular location">
    <subcellularLocation>
        <location evidence="9">Cytoplasm</location>
    </subcellularLocation>
</comment>
<dbReference type="GO" id="GO:0004824">
    <property type="term" value="F:lysine-tRNA ligase activity"/>
    <property type="evidence" value="ECO:0007669"/>
    <property type="project" value="UniProtKB-EC"/>
</dbReference>
<evidence type="ECO:0000256" key="5">
    <source>
        <dbReference type="ARBA" id="ARBA00022741"/>
    </source>
</evidence>
<name>A0ABV9D1M5_9GAMM</name>
<accession>A0ABV9D1M5</accession>
<comment type="subunit">
    <text evidence="9">Homodimer.</text>
</comment>
<dbReference type="InterPro" id="IPR044136">
    <property type="entry name" value="Lys-tRNA-ligase_II_N"/>
</dbReference>
<dbReference type="InterPro" id="IPR002313">
    <property type="entry name" value="Lys-tRNA-ligase_II"/>
</dbReference>
<dbReference type="InterPro" id="IPR006195">
    <property type="entry name" value="aa-tRNA-synth_II"/>
</dbReference>
<reference evidence="14" key="1">
    <citation type="journal article" date="2019" name="Int. J. Syst. Evol. Microbiol.">
        <title>The Global Catalogue of Microorganisms (GCM) 10K type strain sequencing project: providing services to taxonomists for standard genome sequencing and annotation.</title>
        <authorList>
            <consortium name="The Broad Institute Genomics Platform"/>
            <consortium name="The Broad Institute Genome Sequencing Center for Infectious Disease"/>
            <person name="Wu L."/>
            <person name="Ma J."/>
        </authorList>
    </citation>
    <scope>NUCLEOTIDE SEQUENCE [LARGE SCALE GENOMIC DNA]</scope>
    <source>
        <strain evidence="14">CGMCC 1.12121</strain>
    </source>
</reference>
<evidence type="ECO:0000256" key="3">
    <source>
        <dbReference type="ARBA" id="ARBA00022598"/>
    </source>
</evidence>
<dbReference type="PANTHER" id="PTHR42918">
    <property type="entry name" value="LYSYL-TRNA SYNTHETASE"/>
    <property type="match status" value="1"/>
</dbReference>
<feature type="binding site" evidence="9">
    <location>
        <position position="411"/>
    </location>
    <ligand>
        <name>Mg(2+)</name>
        <dbReference type="ChEBI" id="CHEBI:18420"/>
        <label>1</label>
    </ligand>
</feature>
<evidence type="ECO:0000256" key="9">
    <source>
        <dbReference type="HAMAP-Rule" id="MF_00252"/>
    </source>
</evidence>
<evidence type="ECO:0000256" key="2">
    <source>
        <dbReference type="ARBA" id="ARBA00022490"/>
    </source>
</evidence>
<dbReference type="Gene3D" id="2.40.50.140">
    <property type="entry name" value="Nucleic acid-binding proteins"/>
    <property type="match status" value="1"/>
</dbReference>
<dbReference type="NCBIfam" id="NF001756">
    <property type="entry name" value="PRK00484.1"/>
    <property type="match status" value="1"/>
</dbReference>
<organism evidence="13 14">
    <name type="scientific">Chromohalobacter sarecensis</name>
    <dbReference type="NCBI Taxonomy" id="245294"/>
    <lineage>
        <taxon>Bacteria</taxon>
        <taxon>Pseudomonadati</taxon>
        <taxon>Pseudomonadota</taxon>
        <taxon>Gammaproteobacteria</taxon>
        <taxon>Oceanospirillales</taxon>
        <taxon>Halomonadaceae</taxon>
        <taxon>Chromohalobacter</taxon>
    </lineage>
</organism>
<dbReference type="EC" id="6.1.1.6" evidence="9"/>
<evidence type="ECO:0000256" key="11">
    <source>
        <dbReference type="SAM" id="MobiDB-lite"/>
    </source>
</evidence>
<comment type="catalytic activity">
    <reaction evidence="8 9 10">
        <text>tRNA(Lys) + L-lysine + ATP = L-lysyl-tRNA(Lys) + AMP + diphosphate</text>
        <dbReference type="Rhea" id="RHEA:20792"/>
        <dbReference type="Rhea" id="RHEA-COMP:9696"/>
        <dbReference type="Rhea" id="RHEA-COMP:9697"/>
        <dbReference type="ChEBI" id="CHEBI:30616"/>
        <dbReference type="ChEBI" id="CHEBI:32551"/>
        <dbReference type="ChEBI" id="CHEBI:33019"/>
        <dbReference type="ChEBI" id="CHEBI:78442"/>
        <dbReference type="ChEBI" id="CHEBI:78529"/>
        <dbReference type="ChEBI" id="CHEBI:456215"/>
        <dbReference type="EC" id="6.1.1.6"/>
    </reaction>
</comment>
<dbReference type="Proteomes" id="UP001596030">
    <property type="component" value="Unassembled WGS sequence"/>
</dbReference>
<evidence type="ECO:0000259" key="12">
    <source>
        <dbReference type="PROSITE" id="PS50862"/>
    </source>
</evidence>
<comment type="similarity">
    <text evidence="1 9">Belongs to the class-II aminoacyl-tRNA synthetase family.</text>
</comment>
<dbReference type="InterPro" id="IPR012340">
    <property type="entry name" value="NA-bd_OB-fold"/>
</dbReference>
<keyword evidence="14" id="KW-1185">Reference proteome</keyword>
<dbReference type="Pfam" id="PF01336">
    <property type="entry name" value="tRNA_anti-codon"/>
    <property type="match status" value="1"/>
</dbReference>
<evidence type="ECO:0000313" key="13">
    <source>
        <dbReference type="EMBL" id="MFC4538897.1"/>
    </source>
</evidence>
<keyword evidence="9 10" id="KW-0460">Magnesium</keyword>
<dbReference type="SUPFAM" id="SSF55681">
    <property type="entry name" value="Class II aaRS and biotin synthetases"/>
    <property type="match status" value="1"/>
</dbReference>
<proteinExistence type="inferred from homology"/>
<dbReference type="InterPro" id="IPR045864">
    <property type="entry name" value="aa-tRNA-synth_II/BPL/LPL"/>
</dbReference>
<evidence type="ECO:0000256" key="10">
    <source>
        <dbReference type="RuleBase" id="RU000336"/>
    </source>
</evidence>
<dbReference type="NCBIfam" id="TIGR00499">
    <property type="entry name" value="lysS_bact"/>
    <property type="match status" value="1"/>
</dbReference>
<dbReference type="CDD" id="cd04322">
    <property type="entry name" value="LysRS_N"/>
    <property type="match status" value="1"/>
</dbReference>
<gene>
    <name evidence="9 13" type="primary">lysS</name>
    <name evidence="13" type="ORF">ACFO0U_08950</name>
</gene>
<evidence type="ECO:0000256" key="8">
    <source>
        <dbReference type="ARBA" id="ARBA00048573"/>
    </source>
</evidence>
<dbReference type="PANTHER" id="PTHR42918:SF15">
    <property type="entry name" value="LYSINE--TRNA LIGASE, CHLOROPLASTIC_MITOCHONDRIAL"/>
    <property type="match status" value="1"/>
</dbReference>
<evidence type="ECO:0000256" key="6">
    <source>
        <dbReference type="ARBA" id="ARBA00022840"/>
    </source>
</evidence>
<dbReference type="CDD" id="cd00775">
    <property type="entry name" value="LysRS_core"/>
    <property type="match status" value="1"/>
</dbReference>
<feature type="binding site" evidence="9">
    <location>
        <position position="418"/>
    </location>
    <ligand>
        <name>Mg(2+)</name>
        <dbReference type="ChEBI" id="CHEBI:18420"/>
        <label>2</label>
    </ligand>
</feature>
<keyword evidence="4 9" id="KW-0479">Metal-binding</keyword>
<protein>
    <recommendedName>
        <fullName evidence="9">Lysine--tRNA ligase</fullName>
        <ecNumber evidence="9">6.1.1.6</ecNumber>
    </recommendedName>
    <alternativeName>
        <fullName evidence="9">Lysyl-tRNA synthetase</fullName>
        <shortName evidence="9">LysRS</shortName>
    </alternativeName>
</protein>
<dbReference type="InterPro" id="IPR004365">
    <property type="entry name" value="NA-bd_OB_tRNA"/>
</dbReference>
<keyword evidence="2 9" id="KW-0963">Cytoplasm</keyword>
<dbReference type="Pfam" id="PF00152">
    <property type="entry name" value="tRNA-synt_2"/>
    <property type="match status" value="1"/>
</dbReference>
<feature type="region of interest" description="Disordered" evidence="11">
    <location>
        <begin position="1"/>
        <end position="39"/>
    </location>
</feature>
<feature type="compositionally biased region" description="Basic and acidic residues" evidence="11">
    <location>
        <begin position="7"/>
        <end position="20"/>
    </location>
</feature>
<dbReference type="InterPro" id="IPR004364">
    <property type="entry name" value="Aa-tRNA-synt_II"/>
</dbReference>
<evidence type="ECO:0000256" key="7">
    <source>
        <dbReference type="ARBA" id="ARBA00023146"/>
    </source>
</evidence>
<keyword evidence="9" id="KW-0648">Protein biosynthesis</keyword>
<comment type="caution">
    <text evidence="13">The sequence shown here is derived from an EMBL/GenBank/DDBJ whole genome shotgun (WGS) entry which is preliminary data.</text>
</comment>
<dbReference type="EMBL" id="JBHSEU010000014">
    <property type="protein sequence ID" value="MFC4538897.1"/>
    <property type="molecule type" value="Genomic_DNA"/>
</dbReference>
<dbReference type="PRINTS" id="PR00982">
    <property type="entry name" value="TRNASYNTHLYS"/>
</dbReference>
<keyword evidence="7 9" id="KW-0030">Aminoacyl-tRNA synthetase</keyword>
<dbReference type="RefSeq" id="WP_246976702.1">
    <property type="nucleotide sequence ID" value="NZ_JAKGAN010000012.1"/>
</dbReference>
<evidence type="ECO:0000313" key="14">
    <source>
        <dbReference type="Proteomes" id="UP001596030"/>
    </source>
</evidence>
<comment type="cofactor">
    <cofactor evidence="9 10">
        <name>Mg(2+)</name>
        <dbReference type="ChEBI" id="CHEBI:18420"/>
    </cofactor>
    <text evidence="9 10">Binds 3 Mg(2+) ions per subunit.</text>
</comment>
<keyword evidence="6 9" id="KW-0067">ATP-binding</keyword>
<keyword evidence="3 9" id="KW-0436">Ligase</keyword>
<keyword evidence="5 9" id="KW-0547">Nucleotide-binding</keyword>
<dbReference type="HAMAP" id="MF_00252">
    <property type="entry name" value="Lys_tRNA_synth_class2"/>
    <property type="match status" value="1"/>
</dbReference>
<feature type="domain" description="Aminoacyl-transfer RNA synthetases class-II family profile" evidence="12">
    <location>
        <begin position="180"/>
        <end position="499"/>
    </location>
</feature>
<dbReference type="PROSITE" id="PS50862">
    <property type="entry name" value="AA_TRNA_LIGASE_II"/>
    <property type="match status" value="1"/>
</dbReference>
<evidence type="ECO:0000256" key="4">
    <source>
        <dbReference type="ARBA" id="ARBA00022723"/>
    </source>
</evidence>
<dbReference type="InterPro" id="IPR018149">
    <property type="entry name" value="Lys-tRNA-synth_II_C"/>
</dbReference>
<feature type="binding site" evidence="9">
    <location>
        <position position="418"/>
    </location>
    <ligand>
        <name>Mg(2+)</name>
        <dbReference type="ChEBI" id="CHEBI:18420"/>
        <label>1</label>
    </ligand>
</feature>